<gene>
    <name evidence="3" type="ORF">OG913_16540</name>
</gene>
<feature type="region of interest" description="Disordered" evidence="1">
    <location>
        <begin position="461"/>
        <end position="502"/>
    </location>
</feature>
<evidence type="ECO:0000313" key="4">
    <source>
        <dbReference type="Proteomes" id="UP001432011"/>
    </source>
</evidence>
<feature type="region of interest" description="Disordered" evidence="1">
    <location>
        <begin position="631"/>
        <end position="740"/>
    </location>
</feature>
<dbReference type="Pfam" id="PF12770">
    <property type="entry name" value="CHAT"/>
    <property type="match status" value="1"/>
</dbReference>
<dbReference type="RefSeq" id="WP_328710673.1">
    <property type="nucleotide sequence ID" value="NZ_CP108085.1"/>
</dbReference>
<dbReference type="SUPFAM" id="SSF48452">
    <property type="entry name" value="TPR-like"/>
    <property type="match status" value="2"/>
</dbReference>
<dbReference type="InterPro" id="IPR011990">
    <property type="entry name" value="TPR-like_helical_dom_sf"/>
</dbReference>
<dbReference type="EMBL" id="CP108085">
    <property type="protein sequence ID" value="WUP78536.1"/>
    <property type="molecule type" value="Genomic_DNA"/>
</dbReference>
<evidence type="ECO:0000259" key="2">
    <source>
        <dbReference type="Pfam" id="PF12770"/>
    </source>
</evidence>
<feature type="domain" description="CHAT" evidence="2">
    <location>
        <begin position="757"/>
        <end position="985"/>
    </location>
</feature>
<feature type="region of interest" description="Disordered" evidence="1">
    <location>
        <begin position="1"/>
        <end position="23"/>
    </location>
</feature>
<accession>A0ABZ1T0V2</accession>
<organism evidence="3 4">
    <name type="scientific">Microbispora hainanensis</name>
    <dbReference type="NCBI Taxonomy" id="568844"/>
    <lineage>
        <taxon>Bacteria</taxon>
        <taxon>Bacillati</taxon>
        <taxon>Actinomycetota</taxon>
        <taxon>Actinomycetes</taxon>
        <taxon>Streptosporangiales</taxon>
        <taxon>Streptosporangiaceae</taxon>
        <taxon>Microbispora</taxon>
    </lineage>
</organism>
<feature type="compositionally biased region" description="Low complexity" evidence="1">
    <location>
        <begin position="480"/>
        <end position="494"/>
    </location>
</feature>
<evidence type="ECO:0000313" key="3">
    <source>
        <dbReference type="EMBL" id="WUP78536.1"/>
    </source>
</evidence>
<reference evidence="3" key="1">
    <citation type="submission" date="2022-10" db="EMBL/GenBank/DDBJ databases">
        <title>The complete genomes of actinobacterial strains from the NBC collection.</title>
        <authorList>
            <person name="Joergensen T.S."/>
            <person name="Alvarez Arevalo M."/>
            <person name="Sterndorff E.B."/>
            <person name="Faurdal D."/>
            <person name="Vuksanovic O."/>
            <person name="Mourched A.-S."/>
            <person name="Charusanti P."/>
            <person name="Shaw S."/>
            <person name="Blin K."/>
            <person name="Weber T."/>
        </authorList>
    </citation>
    <scope>NUCLEOTIDE SEQUENCE</scope>
    <source>
        <strain evidence="3">NBC_00254</strain>
    </source>
</reference>
<name>A0ABZ1T0V2_9ACTN</name>
<dbReference type="InterPro" id="IPR024983">
    <property type="entry name" value="CHAT_dom"/>
</dbReference>
<evidence type="ECO:0000256" key="1">
    <source>
        <dbReference type="SAM" id="MobiDB-lite"/>
    </source>
</evidence>
<dbReference type="Gene3D" id="1.25.40.10">
    <property type="entry name" value="Tetratricopeptide repeat domain"/>
    <property type="match status" value="1"/>
</dbReference>
<feature type="compositionally biased region" description="Basic and acidic residues" evidence="1">
    <location>
        <begin position="10"/>
        <end position="23"/>
    </location>
</feature>
<dbReference type="Proteomes" id="UP001432011">
    <property type="component" value="Chromosome"/>
</dbReference>
<sequence length="1006" mass="104316">MTPPGDSLDVDPHGVDPHAIDPHAIDPHGVDLLGRAEAAVRLSATDPRLALVEARAVLDLAGWPGPAGAYGEAASVALRATALAARELGDLELAGERLEEAITAGRGFPRRVAQARMSLVTVRAQLGDPEGGLRLADLAERDLSGADLARLGVQRSVALILLGRHEEAVRHCDRAIGLLGDDAHFRAGGLLNRGLAHAYRERYAEAEADLAECARLARSAGLDHVAMLAEGNLPFVAARRGDIAAAFARYQAAEATLFGFPERLAVMRTDFAEALLAARMPGEARTLLEQAVPELVAAGAQAAVPGARLLLAQAALLAGDATLAAATARTALAELDAQGRTAWLPLAREVVLRARLAETPAPPDAPAHEASDAESLVTDLVACAGELAVCGWPAASAALRLTAAAAAVRLGAITQARAQLDHAATATRPLVRWHAVAMRHRLDGDLDQALIAAARGIEAVHSPGDAGPLDDQAGPHGDTAGPHGDAAGPIGDAAGPRDSDAARDAELRVHAARPAEDLAALGLEIALDRARRTGDARTVLEWAERWRAVVRGAPVPAPLLHGSMPTGSGPHGNPPAGSGLLVELVRRGDDLFAVTAGSGGCTLRFLGSYQAAVEATVRIRYGLRRRALLDTLPRPGRNPEPNPMHRTSLAPEHDALPYPERNTPLGPEHDALPYPERNTPLGPEHNTLLNPEHNTPPNPMHGTPLGPGRNTPPGPRRDTPPDAPLDYGRSTLRDAPGGVDAFPMSVDEGLAGELYALDHVLLSGPGTLSLAGSPPGSPVTIVPTGALYTLPWPLLPSLRGRPVSVAADATVWLASRRGPAGAPLVLSLAGPGLDHAEAEADMVAAAHTRGRRIGATRAEVLRAIEQADVLHIAAHGMFSPRGPMLSQITLDDGPLMAYDLLTARRIPRLVVLSACDAGMAHAPVDGAALGLAGAFLDSAARNGDAACVVAGVVPVRDDEARTLMTLFHTLLAEGRSPAEALAQAAEKTAVPGFVCFGAGDEPLATS</sequence>
<protein>
    <submittedName>
        <fullName evidence="3">CHAT domain-containing protein</fullName>
    </submittedName>
</protein>
<feature type="compositionally biased region" description="Low complexity" evidence="1">
    <location>
        <begin position="702"/>
        <end position="711"/>
    </location>
</feature>
<proteinExistence type="predicted"/>
<keyword evidence="4" id="KW-1185">Reference proteome</keyword>